<dbReference type="NCBIfam" id="NF045758">
    <property type="entry name" value="YlxM"/>
    <property type="match status" value="1"/>
</dbReference>
<accession>A0ABY6ZCX5</accession>
<dbReference type="PANTHER" id="PTHR40083:SF1">
    <property type="entry name" value="UPF0122 PROTEIN YLXM"/>
    <property type="match status" value="1"/>
</dbReference>
<gene>
    <name evidence="4" type="ORF">NZD89_18795</name>
</gene>
<sequence length="131" mass="14881">MSSSTDNMDEVTRMGDLYDFYGALLTVRQRQIIEMYHLEDWSLSEIAESLEISRQAVHDQLRRAGEQLEQYESALQLRAAARGQREAWSHLMSVWTHVKQELASSSQVAMAEALQLLFQKLTGFTGGDVDA</sequence>
<keyword evidence="4" id="KW-0238">DNA-binding</keyword>
<reference evidence="4" key="1">
    <citation type="submission" date="2022-08" db="EMBL/GenBank/DDBJ databases">
        <title>Alicyclobacillus fastidiosus DSM 17978, complete genome.</title>
        <authorList>
            <person name="Wang Q."/>
            <person name="Cai R."/>
            <person name="Wang Z."/>
        </authorList>
    </citation>
    <scope>NUCLEOTIDE SEQUENCE</scope>
    <source>
        <strain evidence="4">DSM 17978</strain>
    </source>
</reference>
<dbReference type="PANTHER" id="PTHR40083">
    <property type="entry name" value="UPF0122 PROTEIN CBO2450/CLC_2298"/>
    <property type="match status" value="1"/>
</dbReference>
<dbReference type="CDD" id="cd06171">
    <property type="entry name" value="Sigma70_r4"/>
    <property type="match status" value="1"/>
</dbReference>
<evidence type="ECO:0000256" key="1">
    <source>
        <dbReference type="ARBA" id="ARBA00008720"/>
    </source>
</evidence>
<name>A0ABY6ZCX5_9BACL</name>
<evidence type="ECO:0000256" key="2">
    <source>
        <dbReference type="ARBA" id="ARBA00024764"/>
    </source>
</evidence>
<dbReference type="SUPFAM" id="SSF88659">
    <property type="entry name" value="Sigma3 and sigma4 domains of RNA polymerase sigma factors"/>
    <property type="match status" value="1"/>
</dbReference>
<dbReference type="HAMAP" id="MF_00245">
    <property type="entry name" value="UPF0122"/>
    <property type="match status" value="1"/>
</dbReference>
<evidence type="ECO:0000256" key="3">
    <source>
        <dbReference type="HAMAP-Rule" id="MF_00245"/>
    </source>
</evidence>
<dbReference type="GO" id="GO:0003677">
    <property type="term" value="F:DNA binding"/>
    <property type="evidence" value="ECO:0007669"/>
    <property type="project" value="UniProtKB-KW"/>
</dbReference>
<proteinExistence type="inferred from homology"/>
<organism evidence="4 5">
    <name type="scientific">Alicyclobacillus fastidiosus</name>
    <dbReference type="NCBI Taxonomy" id="392011"/>
    <lineage>
        <taxon>Bacteria</taxon>
        <taxon>Bacillati</taxon>
        <taxon>Bacillota</taxon>
        <taxon>Bacilli</taxon>
        <taxon>Bacillales</taxon>
        <taxon>Alicyclobacillaceae</taxon>
        <taxon>Alicyclobacillus</taxon>
    </lineage>
</organism>
<keyword evidence="5" id="KW-1185">Reference proteome</keyword>
<protein>
    <recommendedName>
        <fullName evidence="3">UPF0122 protein NZD89_18795</fullName>
    </recommendedName>
</protein>
<dbReference type="InterPro" id="IPR036388">
    <property type="entry name" value="WH-like_DNA-bd_sf"/>
</dbReference>
<dbReference type="InterPro" id="IPR007394">
    <property type="entry name" value="UPF0122"/>
</dbReference>
<comment type="function">
    <text evidence="2 3">Might take part in the signal recognition particle (SRP) pathway. This is inferred from the conservation of its genetic proximity to ftsY/ffh. May be a regulatory protein.</text>
</comment>
<dbReference type="Pfam" id="PF04297">
    <property type="entry name" value="UPF0122"/>
    <property type="match status" value="1"/>
</dbReference>
<evidence type="ECO:0000313" key="4">
    <source>
        <dbReference type="EMBL" id="WAH40372.1"/>
    </source>
</evidence>
<comment type="similarity">
    <text evidence="1 3">Belongs to the UPF0122 family.</text>
</comment>
<dbReference type="EMBL" id="CP104067">
    <property type="protein sequence ID" value="WAH40372.1"/>
    <property type="molecule type" value="Genomic_DNA"/>
</dbReference>
<evidence type="ECO:0000313" key="5">
    <source>
        <dbReference type="Proteomes" id="UP001164761"/>
    </source>
</evidence>
<dbReference type="InterPro" id="IPR013324">
    <property type="entry name" value="RNA_pol_sigma_r3/r4-like"/>
</dbReference>
<dbReference type="Proteomes" id="UP001164761">
    <property type="component" value="Chromosome"/>
</dbReference>
<dbReference type="RefSeq" id="WP_268004268.1">
    <property type="nucleotide sequence ID" value="NZ_BSUT01000001.1"/>
</dbReference>
<dbReference type="InterPro" id="IPR014284">
    <property type="entry name" value="RNA_pol_sigma-70_dom"/>
</dbReference>
<dbReference type="Gene3D" id="1.10.10.10">
    <property type="entry name" value="Winged helix-like DNA-binding domain superfamily/Winged helix DNA-binding domain"/>
    <property type="match status" value="1"/>
</dbReference>
<dbReference type="InterPro" id="IPR054831">
    <property type="entry name" value="UPF0122_fam_protein"/>
</dbReference>
<dbReference type="NCBIfam" id="TIGR02937">
    <property type="entry name" value="sigma70-ECF"/>
    <property type="match status" value="1"/>
</dbReference>